<evidence type="ECO:0000256" key="8">
    <source>
        <dbReference type="ARBA" id="ARBA00022840"/>
    </source>
</evidence>
<keyword evidence="7" id="KW-0276">Fatty acid metabolism</keyword>
<evidence type="ECO:0000256" key="1">
    <source>
        <dbReference type="ARBA" id="ARBA00001946"/>
    </source>
</evidence>
<comment type="subcellular location">
    <subcellularLocation>
        <location evidence="2">Membrane</location>
        <topology evidence="2">Peripheral membrane protein</topology>
    </subcellularLocation>
</comment>
<dbReference type="OrthoDB" id="9803968at2"/>
<accession>A0A1H1PSY1</accession>
<feature type="domain" description="AMP-binding enzyme C-terminal" evidence="16">
    <location>
        <begin position="470"/>
        <end position="545"/>
    </location>
</feature>
<keyword evidence="10" id="KW-0443">Lipid metabolism</keyword>
<evidence type="ECO:0000313" key="18">
    <source>
        <dbReference type="Proteomes" id="UP000243426"/>
    </source>
</evidence>
<keyword evidence="9" id="KW-0460">Magnesium</keyword>
<dbReference type="Proteomes" id="UP000243426">
    <property type="component" value="Chromosome I"/>
</dbReference>
<dbReference type="STRING" id="797277.SAMN05216198_1269"/>
<comment type="cofactor">
    <cofactor evidence="1">
        <name>Mg(2+)</name>
        <dbReference type="ChEBI" id="CHEBI:18420"/>
    </cofactor>
</comment>
<dbReference type="GO" id="GO:0016020">
    <property type="term" value="C:membrane"/>
    <property type="evidence" value="ECO:0007669"/>
    <property type="project" value="UniProtKB-SubCell"/>
</dbReference>
<dbReference type="RefSeq" id="WP_090272552.1">
    <property type="nucleotide sequence ID" value="NZ_LT629748.1"/>
</dbReference>
<dbReference type="InterPro" id="IPR050237">
    <property type="entry name" value="ATP-dep_AMP-bd_enzyme"/>
</dbReference>
<dbReference type="PROSITE" id="PS00455">
    <property type="entry name" value="AMP_BINDING"/>
    <property type="match status" value="1"/>
</dbReference>
<name>A0A1H1PSY1_9GAMM</name>
<evidence type="ECO:0000256" key="5">
    <source>
        <dbReference type="ARBA" id="ARBA00022598"/>
    </source>
</evidence>
<sequence length="562" mass="61631">MHESFWTDKYPEGIPAEINPDQYPNVLAVLKECCQRFADKPAFTNLGKTITYSELYHLSGEFAAYLQTHAGLQPGDRIAVQLPNVLQYPVVVFGAMRAGYVVVNTNPLYTAREMEHQFNDSGAKALVCLANMAHLAEEVVPKTGVKHVVVTEVADMLPPLKRVLVNAVVKYVKKMVPAWSIPGSVPFTKAMKAGAKASFREVNPDAEDTAVLQYTGGTTGVAKGAMLTHRNLIANMLQCKAMMPNDMNDGEEVIICPLPLYHIYAFTFHCMAVMLSGSQNILITNPRDIPATVKEMGQFRFSAFVGLNTLFAALCNNEKFRQLDFSGMKLTLSGGMALQQATAERWSKVTGCDVSEGYGMTETSPVVSVNPANATQLGTIGIPVPSTQCKVIGDEGQELPLGERGELCVKGPQVMKGYWQRQEATDEILSADGWLQTGDIAVIQDDGYMRIVDRKKDMIVVSGFNVYPNELEDVMAAIPGVLQCAAIGIPNEKSGETIKVFVVKEPGAQLTAEQVRTHMREKLTAYKVPKEVEFRDSLPTTNVGKILRRELRDEEMKKLGAA</sequence>
<evidence type="ECO:0000256" key="2">
    <source>
        <dbReference type="ARBA" id="ARBA00004170"/>
    </source>
</evidence>
<evidence type="ECO:0000256" key="9">
    <source>
        <dbReference type="ARBA" id="ARBA00022842"/>
    </source>
</evidence>
<dbReference type="Pfam" id="PF00501">
    <property type="entry name" value="AMP-binding"/>
    <property type="match status" value="1"/>
</dbReference>
<evidence type="ECO:0000259" key="15">
    <source>
        <dbReference type="Pfam" id="PF00501"/>
    </source>
</evidence>
<evidence type="ECO:0000256" key="6">
    <source>
        <dbReference type="ARBA" id="ARBA00022741"/>
    </source>
</evidence>
<comment type="similarity">
    <text evidence="4">Belongs to the ATP-dependent AMP-binding enzyme family.</text>
</comment>
<dbReference type="AlphaFoldDB" id="A0A1H1PSY1"/>
<dbReference type="GO" id="GO:0005524">
    <property type="term" value="F:ATP binding"/>
    <property type="evidence" value="ECO:0007669"/>
    <property type="project" value="UniProtKB-KW"/>
</dbReference>
<dbReference type="Gene3D" id="3.40.50.980">
    <property type="match status" value="2"/>
</dbReference>
<evidence type="ECO:0000256" key="7">
    <source>
        <dbReference type="ARBA" id="ARBA00022832"/>
    </source>
</evidence>
<organism evidence="17 18">
    <name type="scientific">Halopseudomonas litoralis</name>
    <dbReference type="NCBI Taxonomy" id="797277"/>
    <lineage>
        <taxon>Bacteria</taxon>
        <taxon>Pseudomonadati</taxon>
        <taxon>Pseudomonadota</taxon>
        <taxon>Gammaproteobacteria</taxon>
        <taxon>Pseudomonadales</taxon>
        <taxon>Pseudomonadaceae</taxon>
        <taxon>Halopseudomonas</taxon>
    </lineage>
</organism>
<evidence type="ECO:0000259" key="16">
    <source>
        <dbReference type="Pfam" id="PF13193"/>
    </source>
</evidence>
<comment type="pathway">
    <text evidence="3">Lipid metabolism; fatty acid beta-oxidation.</text>
</comment>
<dbReference type="InterPro" id="IPR045851">
    <property type="entry name" value="AMP-bd_C_sf"/>
</dbReference>
<dbReference type="FunFam" id="3.40.50.12780:FF:000003">
    <property type="entry name" value="Long-chain-fatty-acid--CoA ligase FadD"/>
    <property type="match status" value="1"/>
</dbReference>
<proteinExistence type="inferred from homology"/>
<dbReference type="PANTHER" id="PTHR43767:SF8">
    <property type="entry name" value="LONG-CHAIN-FATTY-ACID--COA LIGASE"/>
    <property type="match status" value="1"/>
</dbReference>
<reference evidence="18" key="1">
    <citation type="submission" date="2016-10" db="EMBL/GenBank/DDBJ databases">
        <authorList>
            <person name="Varghese N."/>
            <person name="Submissions S."/>
        </authorList>
    </citation>
    <scope>NUCLEOTIDE SEQUENCE [LARGE SCALE GENOMIC DNA]</scope>
    <source>
        <strain evidence="18">2SM5</strain>
    </source>
</reference>
<dbReference type="EMBL" id="LT629748">
    <property type="protein sequence ID" value="SDS14117.1"/>
    <property type="molecule type" value="Genomic_DNA"/>
</dbReference>
<evidence type="ECO:0000256" key="11">
    <source>
        <dbReference type="ARBA" id="ARBA00023136"/>
    </source>
</evidence>
<dbReference type="SUPFAM" id="SSF56801">
    <property type="entry name" value="Acetyl-CoA synthetase-like"/>
    <property type="match status" value="1"/>
</dbReference>
<evidence type="ECO:0000256" key="4">
    <source>
        <dbReference type="ARBA" id="ARBA00006432"/>
    </source>
</evidence>
<keyword evidence="11" id="KW-0472">Membrane</keyword>
<dbReference type="Gene3D" id="3.30.300.30">
    <property type="match status" value="1"/>
</dbReference>
<protein>
    <recommendedName>
        <fullName evidence="13">Long-chain-fatty-acid--CoA ligase</fullName>
        <ecNumber evidence="12">6.2.1.3</ecNumber>
    </recommendedName>
    <alternativeName>
        <fullName evidence="14">Long-chain acyl-CoA synthetase</fullName>
    </alternativeName>
</protein>
<dbReference type="PANTHER" id="PTHR43767">
    <property type="entry name" value="LONG-CHAIN-FATTY-ACID--COA LIGASE"/>
    <property type="match status" value="1"/>
</dbReference>
<feature type="domain" description="AMP-dependent synthetase/ligase" evidence="15">
    <location>
        <begin position="31"/>
        <end position="419"/>
    </location>
</feature>
<dbReference type="GO" id="GO:0004467">
    <property type="term" value="F:long-chain fatty acid-CoA ligase activity"/>
    <property type="evidence" value="ECO:0007669"/>
    <property type="project" value="UniProtKB-EC"/>
</dbReference>
<evidence type="ECO:0000256" key="13">
    <source>
        <dbReference type="ARBA" id="ARBA00039545"/>
    </source>
</evidence>
<keyword evidence="18" id="KW-1185">Reference proteome</keyword>
<dbReference type="Pfam" id="PF13193">
    <property type="entry name" value="AMP-binding_C"/>
    <property type="match status" value="1"/>
</dbReference>
<dbReference type="EC" id="6.2.1.3" evidence="12"/>
<dbReference type="Gene3D" id="2.30.38.10">
    <property type="entry name" value="Luciferase, Domain 3"/>
    <property type="match status" value="1"/>
</dbReference>
<dbReference type="NCBIfam" id="NF004229">
    <property type="entry name" value="PRK05677.1"/>
    <property type="match status" value="1"/>
</dbReference>
<dbReference type="FunFam" id="3.30.300.30:FF:000006">
    <property type="entry name" value="Long-chain-fatty-acid--CoA ligase FadD"/>
    <property type="match status" value="1"/>
</dbReference>
<keyword evidence="6" id="KW-0547">Nucleotide-binding</keyword>
<evidence type="ECO:0000313" key="17">
    <source>
        <dbReference type="EMBL" id="SDS14117.1"/>
    </source>
</evidence>
<dbReference type="InterPro" id="IPR000873">
    <property type="entry name" value="AMP-dep_synth/lig_dom"/>
</dbReference>
<dbReference type="InterPro" id="IPR020845">
    <property type="entry name" value="AMP-binding_CS"/>
</dbReference>
<gene>
    <name evidence="17" type="ORF">SAMN05216198_1269</name>
</gene>
<keyword evidence="8" id="KW-0067">ATP-binding</keyword>
<evidence type="ECO:0000256" key="3">
    <source>
        <dbReference type="ARBA" id="ARBA00005005"/>
    </source>
</evidence>
<evidence type="ECO:0000256" key="12">
    <source>
        <dbReference type="ARBA" id="ARBA00026121"/>
    </source>
</evidence>
<evidence type="ECO:0000256" key="14">
    <source>
        <dbReference type="ARBA" id="ARBA00042773"/>
    </source>
</evidence>
<keyword evidence="5" id="KW-0436">Ligase</keyword>
<dbReference type="InterPro" id="IPR025110">
    <property type="entry name" value="AMP-bd_C"/>
</dbReference>
<evidence type="ECO:0000256" key="10">
    <source>
        <dbReference type="ARBA" id="ARBA00023098"/>
    </source>
</evidence>
<dbReference type="CDD" id="cd05936">
    <property type="entry name" value="FC-FACS_FadD_like"/>
    <property type="match status" value="1"/>
</dbReference>